<evidence type="ECO:0000256" key="4">
    <source>
        <dbReference type="ARBA" id="ARBA00013673"/>
    </source>
</evidence>
<dbReference type="Proteomes" id="UP000051820">
    <property type="component" value="Unassembled WGS sequence"/>
</dbReference>
<evidence type="ECO:0000256" key="11">
    <source>
        <dbReference type="ARBA" id="ARBA00047944"/>
    </source>
</evidence>
<dbReference type="InterPro" id="IPR046887">
    <property type="entry name" value="RsmE_PUA-like"/>
</dbReference>
<dbReference type="InterPro" id="IPR029028">
    <property type="entry name" value="Alpha/beta_knot_MTases"/>
</dbReference>
<organism evidence="15 16">
    <name type="scientific">Paucilactobacillus suebicus DSM 5007 = KCTC 3549</name>
    <dbReference type="NCBI Taxonomy" id="1423807"/>
    <lineage>
        <taxon>Bacteria</taxon>
        <taxon>Bacillati</taxon>
        <taxon>Bacillota</taxon>
        <taxon>Bacilli</taxon>
        <taxon>Lactobacillales</taxon>
        <taxon>Lactobacillaceae</taxon>
        <taxon>Paucilactobacillus</taxon>
    </lineage>
</organism>
<dbReference type="STRING" id="1423807.FD16_GL000285"/>
<evidence type="ECO:0000256" key="3">
    <source>
        <dbReference type="ARBA" id="ARBA00012328"/>
    </source>
</evidence>
<evidence type="ECO:0000256" key="6">
    <source>
        <dbReference type="ARBA" id="ARBA00022552"/>
    </source>
</evidence>
<dbReference type="PIRSF" id="PIRSF015601">
    <property type="entry name" value="MTase_slr0722"/>
    <property type="match status" value="1"/>
</dbReference>
<dbReference type="eggNOG" id="COG1385">
    <property type="taxonomic scope" value="Bacteria"/>
</dbReference>
<evidence type="ECO:0000313" key="16">
    <source>
        <dbReference type="Proteomes" id="UP000051820"/>
    </source>
</evidence>
<dbReference type="Pfam" id="PF04452">
    <property type="entry name" value="Methyltrans_RNA"/>
    <property type="match status" value="1"/>
</dbReference>
<dbReference type="NCBIfam" id="TIGR00046">
    <property type="entry name" value="RsmE family RNA methyltransferase"/>
    <property type="match status" value="1"/>
</dbReference>
<keyword evidence="8 12" id="KW-0808">Transferase</keyword>
<comment type="subcellular location">
    <subcellularLocation>
        <location evidence="1 12">Cytoplasm</location>
    </subcellularLocation>
</comment>
<evidence type="ECO:0000256" key="12">
    <source>
        <dbReference type="PIRNR" id="PIRNR015601"/>
    </source>
</evidence>
<dbReference type="EMBL" id="AZGF01000011">
    <property type="protein sequence ID" value="KRM12073.1"/>
    <property type="molecule type" value="Genomic_DNA"/>
</dbReference>
<evidence type="ECO:0000313" key="15">
    <source>
        <dbReference type="EMBL" id="KRM12073.1"/>
    </source>
</evidence>
<dbReference type="NCBIfam" id="NF008691">
    <property type="entry name" value="PRK11713.1-4"/>
    <property type="match status" value="1"/>
</dbReference>
<dbReference type="InterPro" id="IPR015947">
    <property type="entry name" value="PUA-like_sf"/>
</dbReference>
<dbReference type="PATRIC" id="fig|1423807.3.peg.288"/>
<dbReference type="EC" id="2.1.1.193" evidence="3 12"/>
<reference evidence="15 16" key="1">
    <citation type="journal article" date="2015" name="Genome Announc.">
        <title>Expanding the biotechnology potential of lactobacilli through comparative genomics of 213 strains and associated genera.</title>
        <authorList>
            <person name="Sun Z."/>
            <person name="Harris H.M."/>
            <person name="McCann A."/>
            <person name="Guo C."/>
            <person name="Argimon S."/>
            <person name="Zhang W."/>
            <person name="Yang X."/>
            <person name="Jeffery I.B."/>
            <person name="Cooney J.C."/>
            <person name="Kagawa T.F."/>
            <person name="Liu W."/>
            <person name="Song Y."/>
            <person name="Salvetti E."/>
            <person name="Wrobel A."/>
            <person name="Rasinkangas P."/>
            <person name="Parkhill J."/>
            <person name="Rea M.C."/>
            <person name="O'Sullivan O."/>
            <person name="Ritari J."/>
            <person name="Douillard F.P."/>
            <person name="Paul Ross R."/>
            <person name="Yang R."/>
            <person name="Briner A.E."/>
            <person name="Felis G.E."/>
            <person name="de Vos W.M."/>
            <person name="Barrangou R."/>
            <person name="Klaenhammer T.R."/>
            <person name="Caufield P.W."/>
            <person name="Cui Y."/>
            <person name="Zhang H."/>
            <person name="O'Toole P.W."/>
        </authorList>
    </citation>
    <scope>NUCLEOTIDE SEQUENCE [LARGE SCALE GENOMIC DNA]</scope>
    <source>
        <strain evidence="15 16">DSM 5007</strain>
    </source>
</reference>
<dbReference type="GO" id="GO:0070475">
    <property type="term" value="P:rRNA base methylation"/>
    <property type="evidence" value="ECO:0007669"/>
    <property type="project" value="TreeGrafter"/>
</dbReference>
<gene>
    <name evidence="15" type="ORF">FD16_GL000285</name>
</gene>
<dbReference type="OrthoDB" id="9815641at2"/>
<feature type="domain" description="Ribosomal RNA small subunit methyltransferase E methyltransferase" evidence="13">
    <location>
        <begin position="73"/>
        <end position="241"/>
    </location>
</feature>
<name>A0A0R1W948_9LACO</name>
<comment type="caution">
    <text evidence="15">The sequence shown here is derived from an EMBL/GenBank/DDBJ whole genome shotgun (WGS) entry which is preliminary data.</text>
</comment>
<dbReference type="CDD" id="cd18084">
    <property type="entry name" value="RsmE-like"/>
    <property type="match status" value="1"/>
</dbReference>
<dbReference type="InterPro" id="IPR029026">
    <property type="entry name" value="tRNA_m1G_MTases_N"/>
</dbReference>
<keyword evidence="7 12" id="KW-0489">Methyltransferase</keyword>
<dbReference type="Pfam" id="PF20260">
    <property type="entry name" value="PUA_4"/>
    <property type="match status" value="1"/>
</dbReference>
<evidence type="ECO:0000256" key="8">
    <source>
        <dbReference type="ARBA" id="ARBA00022679"/>
    </source>
</evidence>
<protein>
    <recommendedName>
        <fullName evidence="4 12">Ribosomal RNA small subunit methyltransferase E</fullName>
        <ecNumber evidence="3 12">2.1.1.193</ecNumber>
    </recommendedName>
</protein>
<dbReference type="GO" id="GO:0070042">
    <property type="term" value="F:rRNA (uridine-N3-)-methyltransferase activity"/>
    <property type="evidence" value="ECO:0007669"/>
    <property type="project" value="TreeGrafter"/>
</dbReference>
<comment type="function">
    <text evidence="10 12">Specifically methylates the N3 position of the uracil ring of uridine 1498 (m3U1498) in 16S rRNA. Acts on the fully assembled 30S ribosomal subunit.</text>
</comment>
<dbReference type="SUPFAM" id="SSF88697">
    <property type="entry name" value="PUA domain-like"/>
    <property type="match status" value="1"/>
</dbReference>
<evidence type="ECO:0000256" key="10">
    <source>
        <dbReference type="ARBA" id="ARBA00025699"/>
    </source>
</evidence>
<keyword evidence="6 12" id="KW-0698">rRNA processing</keyword>
<dbReference type="InterPro" id="IPR046886">
    <property type="entry name" value="RsmE_MTase_dom"/>
</dbReference>
<comment type="catalytic activity">
    <reaction evidence="11 12">
        <text>uridine(1498) in 16S rRNA + S-adenosyl-L-methionine = N(3)-methyluridine(1498) in 16S rRNA + S-adenosyl-L-homocysteine + H(+)</text>
        <dbReference type="Rhea" id="RHEA:42920"/>
        <dbReference type="Rhea" id="RHEA-COMP:10283"/>
        <dbReference type="Rhea" id="RHEA-COMP:10284"/>
        <dbReference type="ChEBI" id="CHEBI:15378"/>
        <dbReference type="ChEBI" id="CHEBI:57856"/>
        <dbReference type="ChEBI" id="CHEBI:59789"/>
        <dbReference type="ChEBI" id="CHEBI:65315"/>
        <dbReference type="ChEBI" id="CHEBI:74502"/>
        <dbReference type="EC" id="2.1.1.193"/>
    </reaction>
</comment>
<keyword evidence="9 12" id="KW-0949">S-adenosyl-L-methionine</keyword>
<evidence type="ECO:0000256" key="5">
    <source>
        <dbReference type="ARBA" id="ARBA00022490"/>
    </source>
</evidence>
<dbReference type="PANTHER" id="PTHR30027:SF3">
    <property type="entry name" value="16S RRNA (URACIL(1498)-N(3))-METHYLTRANSFERASE"/>
    <property type="match status" value="1"/>
</dbReference>
<evidence type="ECO:0000259" key="13">
    <source>
        <dbReference type="Pfam" id="PF04452"/>
    </source>
</evidence>
<evidence type="ECO:0000256" key="9">
    <source>
        <dbReference type="ARBA" id="ARBA00022691"/>
    </source>
</evidence>
<sequence length="249" mass="27744">MQRYFINQPANISDNVLLPDNVAHHLVKVMRAQVGTRAEFVTNDQHVFIGEIFSIDGSKTFVKMVEPLKTQSELPVNVIIACGVPKGEKASLITQKATELGVSKIIFFDAQWSVSRWKSEKRDKKLDKLRKIASGAAEQSHRNVIPKIDYCDSLVDVARIDVSKKIVAWEESAKHGEHSALSQVFHDLSNGDTLLAIIGPEGGLSEEEIDLLKKQQVVTAGLGPRILRTETAPLYLLAAISYYFELENY</sequence>
<dbReference type="Gene3D" id="3.40.1280.10">
    <property type="match status" value="1"/>
</dbReference>
<dbReference type="PANTHER" id="PTHR30027">
    <property type="entry name" value="RIBOSOMAL RNA SMALL SUBUNIT METHYLTRANSFERASE E"/>
    <property type="match status" value="1"/>
</dbReference>
<dbReference type="GO" id="GO:0005737">
    <property type="term" value="C:cytoplasm"/>
    <property type="evidence" value="ECO:0007669"/>
    <property type="project" value="UniProtKB-SubCell"/>
</dbReference>
<keyword evidence="5 12" id="KW-0963">Cytoplasm</keyword>
<evidence type="ECO:0000256" key="2">
    <source>
        <dbReference type="ARBA" id="ARBA00005528"/>
    </source>
</evidence>
<proteinExistence type="inferred from homology"/>
<dbReference type="RefSeq" id="WP_010622244.1">
    <property type="nucleotide sequence ID" value="NZ_AZGF01000011.1"/>
</dbReference>
<accession>A0A0R1W948</accession>
<keyword evidence="16" id="KW-1185">Reference proteome</keyword>
<evidence type="ECO:0000259" key="14">
    <source>
        <dbReference type="Pfam" id="PF20260"/>
    </source>
</evidence>
<dbReference type="AlphaFoldDB" id="A0A0R1W948"/>
<evidence type="ECO:0000256" key="7">
    <source>
        <dbReference type="ARBA" id="ARBA00022603"/>
    </source>
</evidence>
<comment type="similarity">
    <text evidence="2 12">Belongs to the RNA methyltransferase RsmE family.</text>
</comment>
<dbReference type="InterPro" id="IPR006700">
    <property type="entry name" value="RsmE"/>
</dbReference>
<evidence type="ECO:0000256" key="1">
    <source>
        <dbReference type="ARBA" id="ARBA00004496"/>
    </source>
</evidence>
<feature type="domain" description="Ribosomal RNA small subunit methyltransferase E PUA-like" evidence="14">
    <location>
        <begin position="18"/>
        <end position="59"/>
    </location>
</feature>
<dbReference type="SUPFAM" id="SSF75217">
    <property type="entry name" value="alpha/beta knot"/>
    <property type="match status" value="1"/>
</dbReference>